<feature type="compositionally biased region" description="Low complexity" evidence="13">
    <location>
        <begin position="1501"/>
        <end position="1516"/>
    </location>
</feature>
<keyword evidence="10" id="KW-0539">Nucleus</keyword>
<dbReference type="GO" id="GO:0000724">
    <property type="term" value="P:double-strand break repair via homologous recombination"/>
    <property type="evidence" value="ECO:0007669"/>
    <property type="project" value="TreeGrafter"/>
</dbReference>
<keyword evidence="9" id="KW-0413">Isomerase</keyword>
<feature type="region of interest" description="Disordered" evidence="13">
    <location>
        <begin position="1198"/>
        <end position="1223"/>
    </location>
</feature>
<reference evidence="17 18" key="1">
    <citation type="submission" date="2015-09" db="EMBL/GenBank/DDBJ databases">
        <title>Host preference determinants of Valsa canker pathogens revealed by comparative genomics.</title>
        <authorList>
            <person name="Yin Z."/>
            <person name="Huang L."/>
        </authorList>
    </citation>
    <scope>NUCLEOTIDE SEQUENCE [LARGE SCALE GENOMIC DNA]</scope>
    <source>
        <strain evidence="17 18">YSFL</strain>
    </source>
</reference>
<evidence type="ECO:0000259" key="14">
    <source>
        <dbReference type="PROSITE" id="PS50967"/>
    </source>
</evidence>
<organism evidence="17 18">
    <name type="scientific">Cytospora chrysosperma</name>
    <name type="common">Cytospora canker fungus</name>
    <name type="synonym">Sphaeria chrysosperma</name>
    <dbReference type="NCBI Taxonomy" id="252740"/>
    <lineage>
        <taxon>Eukaryota</taxon>
        <taxon>Fungi</taxon>
        <taxon>Dikarya</taxon>
        <taxon>Ascomycota</taxon>
        <taxon>Pezizomycotina</taxon>
        <taxon>Sordariomycetes</taxon>
        <taxon>Sordariomycetidae</taxon>
        <taxon>Diaporthales</taxon>
        <taxon>Cytosporaceae</taxon>
        <taxon>Cytospora</taxon>
    </lineage>
</organism>
<evidence type="ECO:0000256" key="11">
    <source>
        <dbReference type="ARBA" id="ARBA00034617"/>
    </source>
</evidence>
<dbReference type="GO" id="GO:0006260">
    <property type="term" value="P:DNA replication"/>
    <property type="evidence" value="ECO:0007669"/>
    <property type="project" value="InterPro"/>
</dbReference>
<feature type="compositionally biased region" description="Polar residues" evidence="13">
    <location>
        <begin position="222"/>
        <end position="232"/>
    </location>
</feature>
<evidence type="ECO:0000256" key="4">
    <source>
        <dbReference type="ARBA" id="ARBA00022741"/>
    </source>
</evidence>
<dbReference type="InterPro" id="IPR011545">
    <property type="entry name" value="DEAD/DEAH_box_helicase_dom"/>
</dbReference>
<dbReference type="PROSITE" id="PS51194">
    <property type="entry name" value="HELICASE_CTER"/>
    <property type="match status" value="1"/>
</dbReference>
<feature type="domain" description="Helicase ATP-binding" evidence="15">
    <location>
        <begin position="693"/>
        <end position="874"/>
    </location>
</feature>
<dbReference type="GO" id="GO:0043138">
    <property type="term" value="F:3'-5' DNA helicase activity"/>
    <property type="evidence" value="ECO:0007669"/>
    <property type="project" value="UniProtKB-EC"/>
</dbReference>
<keyword evidence="7" id="KW-0067">ATP-binding</keyword>
<keyword evidence="6" id="KW-0347">Helicase</keyword>
<feature type="domain" description="Helicase C-terminal" evidence="16">
    <location>
        <begin position="896"/>
        <end position="1047"/>
    </location>
</feature>
<dbReference type="SUPFAM" id="SSF52540">
    <property type="entry name" value="P-loop containing nucleoside triphosphate hydrolases"/>
    <property type="match status" value="1"/>
</dbReference>
<feature type="region of interest" description="Disordered" evidence="13">
    <location>
        <begin position="1418"/>
        <end position="1472"/>
    </location>
</feature>
<evidence type="ECO:0000256" key="7">
    <source>
        <dbReference type="ARBA" id="ARBA00022840"/>
    </source>
</evidence>
<dbReference type="Pfam" id="PF09382">
    <property type="entry name" value="RQC"/>
    <property type="match status" value="1"/>
</dbReference>
<dbReference type="PANTHER" id="PTHR13710">
    <property type="entry name" value="DNA HELICASE RECQ FAMILY MEMBER"/>
    <property type="match status" value="1"/>
</dbReference>
<dbReference type="EMBL" id="LJZO01000044">
    <property type="protein sequence ID" value="ROV91316.1"/>
    <property type="molecule type" value="Genomic_DNA"/>
</dbReference>
<dbReference type="InterPro" id="IPR001650">
    <property type="entry name" value="Helicase_C-like"/>
</dbReference>
<feature type="compositionally biased region" description="Acidic residues" evidence="13">
    <location>
        <begin position="1447"/>
        <end position="1459"/>
    </location>
</feature>
<protein>
    <recommendedName>
        <fullName evidence="12">DNA 3'-5' helicase</fullName>
        <ecNumber evidence="12">5.6.2.4</ecNumber>
    </recommendedName>
</protein>
<dbReference type="Gene3D" id="1.10.150.80">
    <property type="entry name" value="HRDC domain"/>
    <property type="match status" value="1"/>
</dbReference>
<evidence type="ECO:0000256" key="3">
    <source>
        <dbReference type="ARBA" id="ARBA00005446"/>
    </source>
</evidence>
<feature type="region of interest" description="Disordered" evidence="13">
    <location>
        <begin position="1"/>
        <end position="153"/>
    </location>
</feature>
<dbReference type="PANTHER" id="PTHR13710:SF153">
    <property type="entry name" value="RECQ-LIKE DNA HELICASE BLM"/>
    <property type="match status" value="1"/>
</dbReference>
<feature type="compositionally biased region" description="Polar residues" evidence="13">
    <location>
        <begin position="195"/>
        <end position="213"/>
    </location>
</feature>
<dbReference type="InterPro" id="IPR018982">
    <property type="entry name" value="RQC_domain"/>
</dbReference>
<dbReference type="GO" id="GO:0016787">
    <property type="term" value="F:hydrolase activity"/>
    <property type="evidence" value="ECO:0007669"/>
    <property type="project" value="UniProtKB-KW"/>
</dbReference>
<feature type="region of interest" description="Disordered" evidence="13">
    <location>
        <begin position="631"/>
        <end position="653"/>
    </location>
</feature>
<dbReference type="InterPro" id="IPR004589">
    <property type="entry name" value="DNA_helicase_ATP-dep_RecQ"/>
</dbReference>
<dbReference type="GO" id="GO:0005737">
    <property type="term" value="C:cytoplasm"/>
    <property type="evidence" value="ECO:0007669"/>
    <property type="project" value="TreeGrafter"/>
</dbReference>
<dbReference type="InterPro" id="IPR002121">
    <property type="entry name" value="HRDC_dom"/>
</dbReference>
<evidence type="ECO:0000256" key="8">
    <source>
        <dbReference type="ARBA" id="ARBA00023125"/>
    </source>
</evidence>
<gene>
    <name evidence="17" type="ORF">VSDG_07765</name>
</gene>
<dbReference type="SMART" id="SM00487">
    <property type="entry name" value="DEXDc"/>
    <property type="match status" value="1"/>
</dbReference>
<dbReference type="InterPro" id="IPR002464">
    <property type="entry name" value="DNA/RNA_helicase_DEAH_CS"/>
</dbReference>
<feature type="region of interest" description="Disordered" evidence="13">
    <location>
        <begin position="571"/>
        <end position="591"/>
    </location>
</feature>
<dbReference type="EC" id="5.6.2.4" evidence="12"/>
<feature type="compositionally biased region" description="Polar residues" evidence="13">
    <location>
        <begin position="281"/>
        <end position="297"/>
    </location>
</feature>
<evidence type="ECO:0000256" key="6">
    <source>
        <dbReference type="ARBA" id="ARBA00022806"/>
    </source>
</evidence>
<dbReference type="Gene3D" id="1.10.10.10">
    <property type="entry name" value="Winged helix-like DNA-binding domain superfamily/Winged helix DNA-binding domain"/>
    <property type="match status" value="1"/>
</dbReference>
<evidence type="ECO:0000256" key="10">
    <source>
        <dbReference type="ARBA" id="ARBA00023242"/>
    </source>
</evidence>
<dbReference type="NCBIfam" id="TIGR00614">
    <property type="entry name" value="recQ_fam"/>
    <property type="match status" value="1"/>
</dbReference>
<evidence type="ECO:0000313" key="18">
    <source>
        <dbReference type="Proteomes" id="UP000284375"/>
    </source>
</evidence>
<evidence type="ECO:0000256" key="1">
    <source>
        <dbReference type="ARBA" id="ARBA00001947"/>
    </source>
</evidence>
<dbReference type="CDD" id="cd18794">
    <property type="entry name" value="SF2_C_RecQ"/>
    <property type="match status" value="1"/>
</dbReference>
<dbReference type="SUPFAM" id="SSF46785">
    <property type="entry name" value="Winged helix' DNA-binding domain"/>
    <property type="match status" value="1"/>
</dbReference>
<name>A0A423VK64_CYTCH</name>
<dbReference type="InterPro" id="IPR014001">
    <property type="entry name" value="Helicase_ATP-bd"/>
</dbReference>
<dbReference type="InterPro" id="IPR032284">
    <property type="entry name" value="RecQ_Zn-bd"/>
</dbReference>
<evidence type="ECO:0000259" key="15">
    <source>
        <dbReference type="PROSITE" id="PS51192"/>
    </source>
</evidence>
<evidence type="ECO:0000256" key="2">
    <source>
        <dbReference type="ARBA" id="ARBA00004123"/>
    </source>
</evidence>
<dbReference type="FunFam" id="3.40.50.300:FF:000537">
    <property type="entry name" value="Bloom syndrome RecQ-like helicase"/>
    <property type="match status" value="1"/>
</dbReference>
<comment type="cofactor">
    <cofactor evidence="1">
        <name>Zn(2+)</name>
        <dbReference type="ChEBI" id="CHEBI:29105"/>
    </cofactor>
</comment>
<evidence type="ECO:0000256" key="13">
    <source>
        <dbReference type="SAM" id="MobiDB-lite"/>
    </source>
</evidence>
<comment type="catalytic activity">
    <reaction evidence="11">
        <text>Couples ATP hydrolysis with the unwinding of duplex DNA by translocating in the 3'-5' direction.</text>
        <dbReference type="EC" id="5.6.2.4"/>
    </reaction>
</comment>
<evidence type="ECO:0000256" key="9">
    <source>
        <dbReference type="ARBA" id="ARBA00023235"/>
    </source>
</evidence>
<evidence type="ECO:0000256" key="5">
    <source>
        <dbReference type="ARBA" id="ARBA00022801"/>
    </source>
</evidence>
<dbReference type="OrthoDB" id="10261556at2759"/>
<keyword evidence="8" id="KW-0238">DNA-binding</keyword>
<dbReference type="PROSITE" id="PS51192">
    <property type="entry name" value="HELICASE_ATP_BIND_1"/>
    <property type="match status" value="1"/>
</dbReference>
<dbReference type="GO" id="GO:0005634">
    <property type="term" value="C:nucleus"/>
    <property type="evidence" value="ECO:0007669"/>
    <property type="project" value="UniProtKB-SubCell"/>
</dbReference>
<dbReference type="GO" id="GO:0005524">
    <property type="term" value="F:ATP binding"/>
    <property type="evidence" value="ECO:0007669"/>
    <property type="project" value="UniProtKB-KW"/>
</dbReference>
<dbReference type="InterPro" id="IPR036390">
    <property type="entry name" value="WH_DNA-bd_sf"/>
</dbReference>
<feature type="compositionally biased region" description="Polar residues" evidence="13">
    <location>
        <begin position="15"/>
        <end position="30"/>
    </location>
</feature>
<dbReference type="InterPro" id="IPR036388">
    <property type="entry name" value="WH-like_DNA-bd_sf"/>
</dbReference>
<dbReference type="GO" id="GO:0009378">
    <property type="term" value="F:four-way junction helicase activity"/>
    <property type="evidence" value="ECO:0007669"/>
    <property type="project" value="TreeGrafter"/>
</dbReference>
<dbReference type="Pfam" id="PF00270">
    <property type="entry name" value="DEAD"/>
    <property type="match status" value="1"/>
</dbReference>
<feature type="compositionally biased region" description="Basic residues" evidence="13">
    <location>
        <begin position="1206"/>
        <end position="1215"/>
    </location>
</feature>
<feature type="compositionally biased region" description="Low complexity" evidence="13">
    <location>
        <begin position="1531"/>
        <end position="1548"/>
    </location>
</feature>
<dbReference type="FunFam" id="3.40.50.300:FF:001975">
    <property type="entry name" value="ATP-dependent DNA helicase"/>
    <property type="match status" value="1"/>
</dbReference>
<dbReference type="Proteomes" id="UP000284375">
    <property type="component" value="Unassembled WGS sequence"/>
</dbReference>
<dbReference type="Gene3D" id="3.40.50.300">
    <property type="entry name" value="P-loop containing nucleotide triphosphate hydrolases"/>
    <property type="match status" value="2"/>
</dbReference>
<feature type="compositionally biased region" description="Gly residues" evidence="13">
    <location>
        <begin position="1575"/>
        <end position="1592"/>
    </location>
</feature>
<comment type="caution">
    <text evidence="17">The sequence shown here is derived from an EMBL/GenBank/DDBJ whole genome shotgun (WGS) entry which is preliminary data.</text>
</comment>
<proteinExistence type="inferred from homology"/>
<dbReference type="CDD" id="cd17920">
    <property type="entry name" value="DEXHc_RecQ"/>
    <property type="match status" value="1"/>
</dbReference>
<feature type="compositionally biased region" description="Basic and acidic residues" evidence="13">
    <location>
        <begin position="349"/>
        <end position="374"/>
    </location>
</feature>
<dbReference type="InterPro" id="IPR027417">
    <property type="entry name" value="P-loop_NTPase"/>
</dbReference>
<feature type="compositionally biased region" description="Basic and acidic residues" evidence="13">
    <location>
        <begin position="234"/>
        <end position="254"/>
    </location>
</feature>
<dbReference type="GO" id="GO:0005694">
    <property type="term" value="C:chromosome"/>
    <property type="evidence" value="ECO:0007669"/>
    <property type="project" value="TreeGrafter"/>
</dbReference>
<feature type="domain" description="HRDC" evidence="14">
    <location>
        <begin position="1328"/>
        <end position="1410"/>
    </location>
</feature>
<dbReference type="SMART" id="SM00490">
    <property type="entry name" value="HELICc"/>
    <property type="match status" value="1"/>
</dbReference>
<evidence type="ECO:0000256" key="12">
    <source>
        <dbReference type="ARBA" id="ARBA00034808"/>
    </source>
</evidence>
<dbReference type="STRING" id="252740.A0A423VK64"/>
<accession>A0A423VK64</accession>
<keyword evidence="4" id="KW-0547">Nucleotide-binding</keyword>
<feature type="region of interest" description="Disordered" evidence="13">
    <location>
        <begin position="1490"/>
        <end position="1592"/>
    </location>
</feature>
<feature type="compositionally biased region" description="Basic and acidic residues" evidence="13">
    <location>
        <begin position="307"/>
        <end position="319"/>
    </location>
</feature>
<comment type="subcellular location">
    <subcellularLocation>
        <location evidence="2">Nucleus</location>
    </subcellularLocation>
</comment>
<feature type="compositionally biased region" description="Polar residues" evidence="13">
    <location>
        <begin position="59"/>
        <end position="68"/>
    </location>
</feature>
<comment type="similarity">
    <text evidence="3">Belongs to the helicase family. RecQ subfamily.</text>
</comment>
<evidence type="ECO:0000313" key="17">
    <source>
        <dbReference type="EMBL" id="ROV91316.1"/>
    </source>
</evidence>
<dbReference type="SMART" id="SM00956">
    <property type="entry name" value="RQC"/>
    <property type="match status" value="1"/>
</dbReference>
<dbReference type="Pfam" id="PF16124">
    <property type="entry name" value="RecQ_Zn_bind"/>
    <property type="match status" value="1"/>
</dbReference>
<keyword evidence="18" id="KW-1185">Reference proteome</keyword>
<dbReference type="PROSITE" id="PS00690">
    <property type="entry name" value="DEAH_ATP_HELICASE"/>
    <property type="match status" value="1"/>
</dbReference>
<dbReference type="GO" id="GO:0003677">
    <property type="term" value="F:DNA binding"/>
    <property type="evidence" value="ECO:0007669"/>
    <property type="project" value="UniProtKB-KW"/>
</dbReference>
<evidence type="ECO:0000259" key="16">
    <source>
        <dbReference type="PROSITE" id="PS51194"/>
    </source>
</evidence>
<dbReference type="Pfam" id="PF00271">
    <property type="entry name" value="Helicase_C"/>
    <property type="match status" value="1"/>
</dbReference>
<dbReference type="InterPro" id="IPR044876">
    <property type="entry name" value="HRDC_dom_sf"/>
</dbReference>
<feature type="region of interest" description="Disordered" evidence="13">
    <location>
        <begin position="174"/>
        <end position="374"/>
    </location>
</feature>
<keyword evidence="5" id="KW-0378">Hydrolase</keyword>
<dbReference type="PROSITE" id="PS50967">
    <property type="entry name" value="HRDC"/>
    <property type="match status" value="1"/>
</dbReference>
<sequence length="1592" mass="177074">MARLNTKATRKPSLVSKQEQLPTPAASTPVGSRLHQAYTASLTRDDAHKAPPTAKRPSKSGTTSSASRPQRPAPRELTPDIPEEELHDLTREDTFDPDVTESTVATFGEPVLLWTEEHALRPEPLPTPRGRKRKSSEMTRATPKHRMETKSEDDEYPDIVDFLDEDLMTPAMAKRRTAGLASARRSPTKLHLAASDTTRLTQRAVTQSSSTAETVPHRQPASRASTPRQSGSREAYKVDASPEEHNGHHPRGYERLSPSPGPTRQRRRGNVVMDSDDEFQTPPTRNISDVTFITATAGSGCKRKLSPRKETNQDAKRPANDTPSKRRPSPPKVGEFRSEQSSGTVGQPERMDLDDIEEEQKPRSTELEGERYLRSSETDGTTFIMDLFLEKPHILDGLRKALNERLASNSTDFARSLREKWPAERKAQVKKEKAPLLKEKKALSDVKASHGAYKLLMAQKEELVTQIGMAYDADEDTTELEGQVEELDKEIDQTEPRTTQLNRESHTAYTSKAAVFIDGEYGDTRPPSRSTHNDQYMDNFLDDDEELWAQPEHIHPTLRVLPSSRNAAAAKFRSPARPKPRHLENFSDYGDGDGDDDLAAMVAMAEEAEDFEQIQPSLEPPRHARARSVLSEASGNAGPTARVRAASKKPVKPVPKMKIPQELMKHPWSNDVLRAFKDRFRLEGFRHNQLEAINATLAGRDAFVLMPTGGGKSLCYQLPAVINSGKTRGVTIVVTPLLSLMQDQVDHLVARGIVAKAFNGDMDRREKDDILQSFKLRNPEHHVQLLYVTPEMINKSTAFINGLMTLYRNKKLARLVIDEAHCVSQWGHDFRPDYKMLGEVRARFPGVPVMALTATATNNVIADIEHNLGLEDFSMFTQSFNRPNLYYEIRPKEKQPVDRIADLINEKYHGKTGIVYTLSRKQTEQIAKKLTERGVRAEHYHAALQSEDKTRVQRDWQSGRIKVVVATIAFGMGIDKPDVRFVIHHYLPKSLEGYYQETGRAGRDGLPSDCILFFGHGDIHSLRKMIIDGEGNRQQKDRQKEMLNRVVMFCENSRDCRRSQLLHYFGESFPRDKCNKTCDNCKIGGIFDVEDRTRYAKAVLEAVMYHTRLTMNQCTDILRGTKKPDDHEEPQSFHGIARNLKKPEVNSVIIRLAAEGALDEENKIGGAGIAIQYFILGREAASFLSGGRKLEVVVRTGGDKSAPAKTTKKKAPKKKSAIEDTEEFSRPVSTLVSSPIRRAAKKTTKKGKAVASFFDEEAIAEGEEDDDLEPSGAMHANGYEQDGFVVADEEEDEYFEPVRPTTRQRRQRTLEELGPPISRIAEQAEIDDIHNDIVAAFLEEAKKLEEDLRNMKGLRRVLFTEVQLQQMAIKWTTTVDKMRRIPGINVDNVDRFGVKFIPLVLRFHNMYSEMMGSGEDAMATIPGTAGPSNTRRGPPPQHQQLDVVDLVSDDDEDDDDYEDPGVASKYFGANAHEDPIQSQLESWNARFSRTTQFGQSEPAPRGRGSSSSSRKASQGGRKSHYRKGGGGGGSSRSYSGVSKRKSSASAAGSSGGGGRRASAGPSKGGAGKSAMRPAGGRGGGSSGGSGIGLMPF</sequence>